<dbReference type="Proteomes" id="UP000290560">
    <property type="component" value="Unassembled WGS sequence"/>
</dbReference>
<sequence length="75" mass="8278">MDRTGDSGKSKRAGNKFLPLLLLPLLRSPSIDRQRLKSIADGRNRPSRSILAVPLGSGRFAYCQVRLTADDLIAR</sequence>
<protein>
    <submittedName>
        <fullName evidence="1">Uncharacterized protein</fullName>
    </submittedName>
</protein>
<reference evidence="1" key="1">
    <citation type="journal article" date="2018" name="Data Brief">
        <title>Genome sequence data from 17 accessions of Ensete ventricosum, a staple food crop for millions in Ethiopia.</title>
        <authorList>
            <person name="Yemataw Z."/>
            <person name="Muzemil S."/>
            <person name="Ambachew D."/>
            <person name="Tripathi L."/>
            <person name="Tesfaye K."/>
            <person name="Chala A."/>
            <person name="Farbos A."/>
            <person name="O'Neill P."/>
            <person name="Moore K."/>
            <person name="Grant M."/>
            <person name="Studholme D.J."/>
        </authorList>
    </citation>
    <scope>NUCLEOTIDE SEQUENCE [LARGE SCALE GENOMIC DNA]</scope>
    <source>
        <tissue evidence="1">Leaf</tissue>
    </source>
</reference>
<dbReference type="EMBL" id="KV875732">
    <property type="protein sequence ID" value="RZR72660.1"/>
    <property type="molecule type" value="Genomic_DNA"/>
</dbReference>
<organism evidence="1">
    <name type="scientific">Ensete ventricosum</name>
    <name type="common">Abyssinian banana</name>
    <name type="synonym">Musa ensete</name>
    <dbReference type="NCBI Taxonomy" id="4639"/>
    <lineage>
        <taxon>Eukaryota</taxon>
        <taxon>Viridiplantae</taxon>
        <taxon>Streptophyta</taxon>
        <taxon>Embryophyta</taxon>
        <taxon>Tracheophyta</taxon>
        <taxon>Spermatophyta</taxon>
        <taxon>Magnoliopsida</taxon>
        <taxon>Liliopsida</taxon>
        <taxon>Zingiberales</taxon>
        <taxon>Musaceae</taxon>
        <taxon>Ensete</taxon>
    </lineage>
</organism>
<evidence type="ECO:0000313" key="1">
    <source>
        <dbReference type="EMBL" id="RZR72660.1"/>
    </source>
</evidence>
<gene>
    <name evidence="1" type="ORF">BHM03_00015568</name>
</gene>
<proteinExistence type="predicted"/>
<name>A0A445MEG4_ENSVE</name>
<dbReference type="AlphaFoldDB" id="A0A445MEG4"/>
<accession>A0A445MEG4</accession>